<dbReference type="Proteomes" id="UP001152798">
    <property type="component" value="Chromosome 4"/>
</dbReference>
<feature type="compositionally biased region" description="Pro residues" evidence="1">
    <location>
        <begin position="37"/>
        <end position="49"/>
    </location>
</feature>
<keyword evidence="3" id="KW-1185">Reference proteome</keyword>
<sequence>MIIVCKRYPIRITVDKFLYEATPQHTLEHAGPAPFSLSPPPLPISPCPPTGAAEDDTDLEHGNRMA</sequence>
<evidence type="ECO:0000313" key="2">
    <source>
        <dbReference type="EMBL" id="CAH1399535.1"/>
    </source>
</evidence>
<gene>
    <name evidence="2" type="ORF">NEZAVI_LOCUS8967</name>
</gene>
<accession>A0A9P0MP18</accession>
<feature type="region of interest" description="Disordered" evidence="1">
    <location>
        <begin position="28"/>
        <end position="66"/>
    </location>
</feature>
<proteinExistence type="predicted"/>
<dbReference type="EMBL" id="OV725080">
    <property type="protein sequence ID" value="CAH1399535.1"/>
    <property type="molecule type" value="Genomic_DNA"/>
</dbReference>
<name>A0A9P0MP18_NEZVI</name>
<protein>
    <submittedName>
        <fullName evidence="2">Uncharacterized protein</fullName>
    </submittedName>
</protein>
<organism evidence="2 3">
    <name type="scientific">Nezara viridula</name>
    <name type="common">Southern green stink bug</name>
    <name type="synonym">Cimex viridulus</name>
    <dbReference type="NCBI Taxonomy" id="85310"/>
    <lineage>
        <taxon>Eukaryota</taxon>
        <taxon>Metazoa</taxon>
        <taxon>Ecdysozoa</taxon>
        <taxon>Arthropoda</taxon>
        <taxon>Hexapoda</taxon>
        <taxon>Insecta</taxon>
        <taxon>Pterygota</taxon>
        <taxon>Neoptera</taxon>
        <taxon>Paraneoptera</taxon>
        <taxon>Hemiptera</taxon>
        <taxon>Heteroptera</taxon>
        <taxon>Panheteroptera</taxon>
        <taxon>Pentatomomorpha</taxon>
        <taxon>Pentatomoidea</taxon>
        <taxon>Pentatomidae</taxon>
        <taxon>Pentatominae</taxon>
        <taxon>Nezara</taxon>
    </lineage>
</organism>
<reference evidence="2" key="1">
    <citation type="submission" date="2022-01" db="EMBL/GenBank/DDBJ databases">
        <authorList>
            <person name="King R."/>
        </authorList>
    </citation>
    <scope>NUCLEOTIDE SEQUENCE</scope>
</reference>
<evidence type="ECO:0000256" key="1">
    <source>
        <dbReference type="SAM" id="MobiDB-lite"/>
    </source>
</evidence>
<dbReference type="AlphaFoldDB" id="A0A9P0MP18"/>
<evidence type="ECO:0000313" key="3">
    <source>
        <dbReference type="Proteomes" id="UP001152798"/>
    </source>
</evidence>